<proteinExistence type="predicted"/>
<sequence>MLLNGETIPQLFITVICYVLTCDNHTPFRNFSLKSPTTPRQMCRKSKSEIMVDMVMHVLRPVSTPNLDIRRKTIDIALEHITPKNIDQVVMMLVQAIHTC</sequence>
<evidence type="ECO:0000313" key="2">
    <source>
        <dbReference type="Proteomes" id="UP000265520"/>
    </source>
</evidence>
<name>A0A392NV67_9FABA</name>
<dbReference type="GO" id="GO:0006888">
    <property type="term" value="P:endoplasmic reticulum to Golgi vesicle-mediated transport"/>
    <property type="evidence" value="ECO:0007669"/>
    <property type="project" value="TreeGrafter"/>
</dbReference>
<keyword evidence="2" id="KW-1185">Reference proteome</keyword>
<organism evidence="1 2">
    <name type="scientific">Trifolium medium</name>
    <dbReference type="NCBI Taxonomy" id="97028"/>
    <lineage>
        <taxon>Eukaryota</taxon>
        <taxon>Viridiplantae</taxon>
        <taxon>Streptophyta</taxon>
        <taxon>Embryophyta</taxon>
        <taxon>Tracheophyta</taxon>
        <taxon>Spermatophyta</taxon>
        <taxon>Magnoliopsida</taxon>
        <taxon>eudicotyledons</taxon>
        <taxon>Gunneridae</taxon>
        <taxon>Pentapetalae</taxon>
        <taxon>rosids</taxon>
        <taxon>fabids</taxon>
        <taxon>Fabales</taxon>
        <taxon>Fabaceae</taxon>
        <taxon>Papilionoideae</taxon>
        <taxon>50 kb inversion clade</taxon>
        <taxon>NPAAA clade</taxon>
        <taxon>Hologalegina</taxon>
        <taxon>IRL clade</taxon>
        <taxon>Trifolieae</taxon>
        <taxon>Trifolium</taxon>
    </lineage>
</organism>
<dbReference type="GO" id="GO:0006886">
    <property type="term" value="P:intracellular protein transport"/>
    <property type="evidence" value="ECO:0007669"/>
    <property type="project" value="InterPro"/>
</dbReference>
<dbReference type="GO" id="GO:0006891">
    <property type="term" value="P:intra-Golgi vesicle-mediated transport"/>
    <property type="evidence" value="ECO:0007669"/>
    <property type="project" value="TreeGrafter"/>
</dbReference>
<dbReference type="AlphaFoldDB" id="A0A392NV67"/>
<dbReference type="PANTHER" id="PTHR10635">
    <property type="entry name" value="COATOMER SUBUNIT BETA"/>
    <property type="match status" value="1"/>
</dbReference>
<dbReference type="PANTHER" id="PTHR10635:SF0">
    <property type="entry name" value="COATOMER SUBUNIT BETA"/>
    <property type="match status" value="1"/>
</dbReference>
<dbReference type="Proteomes" id="UP000265520">
    <property type="component" value="Unassembled WGS sequence"/>
</dbReference>
<evidence type="ECO:0000313" key="1">
    <source>
        <dbReference type="EMBL" id="MCI03059.1"/>
    </source>
</evidence>
<dbReference type="GO" id="GO:0030126">
    <property type="term" value="C:COPI vesicle coat"/>
    <property type="evidence" value="ECO:0007669"/>
    <property type="project" value="TreeGrafter"/>
</dbReference>
<reference evidence="1 2" key="1">
    <citation type="journal article" date="2018" name="Front. Plant Sci.">
        <title>Red Clover (Trifolium pratense) and Zigzag Clover (T. medium) - A Picture of Genomic Similarities and Differences.</title>
        <authorList>
            <person name="Dluhosova J."/>
            <person name="Istvanek J."/>
            <person name="Nedelnik J."/>
            <person name="Repkova J."/>
        </authorList>
    </citation>
    <scope>NUCLEOTIDE SEQUENCE [LARGE SCALE GENOMIC DNA]</scope>
    <source>
        <strain evidence="2">cv. 10/8</strain>
        <tissue evidence="1">Leaf</tissue>
    </source>
</reference>
<protein>
    <submittedName>
        <fullName evidence="1">Coatomer subunit beta-1-like</fullName>
    </submittedName>
</protein>
<dbReference type="EMBL" id="LXQA010051075">
    <property type="protein sequence ID" value="MCI03059.1"/>
    <property type="molecule type" value="Genomic_DNA"/>
</dbReference>
<accession>A0A392NV67</accession>
<dbReference type="InterPro" id="IPR016460">
    <property type="entry name" value="COPB1"/>
</dbReference>
<comment type="caution">
    <text evidence="1">The sequence shown here is derived from an EMBL/GenBank/DDBJ whole genome shotgun (WGS) entry which is preliminary data.</text>
</comment>